<dbReference type="GO" id="GO:0008478">
    <property type="term" value="F:pyridoxal kinase activity"/>
    <property type="evidence" value="ECO:0007669"/>
    <property type="project" value="UniProtKB-EC"/>
</dbReference>
<evidence type="ECO:0000256" key="4">
    <source>
        <dbReference type="ARBA" id="ARBA00022777"/>
    </source>
</evidence>
<dbReference type="NCBIfam" id="TIGR00687">
    <property type="entry name" value="pyridox_kin"/>
    <property type="match status" value="1"/>
</dbReference>
<accession>Q2W073</accession>
<dbReference type="NCBIfam" id="NF004398">
    <property type="entry name" value="PRK05756.1"/>
    <property type="match status" value="1"/>
</dbReference>
<dbReference type="AlphaFoldDB" id="Q2W073"/>
<dbReference type="EMBL" id="AP007255">
    <property type="protein sequence ID" value="BAE52752.1"/>
    <property type="molecule type" value="Genomic_DNA"/>
</dbReference>
<dbReference type="EC" id="2.7.1.35" evidence="1"/>
<evidence type="ECO:0000256" key="1">
    <source>
        <dbReference type="ARBA" id="ARBA00012104"/>
    </source>
</evidence>
<dbReference type="GO" id="GO:0009443">
    <property type="term" value="P:pyridoxal 5'-phosphate salvage"/>
    <property type="evidence" value="ECO:0007669"/>
    <property type="project" value="InterPro"/>
</dbReference>
<proteinExistence type="predicted"/>
<dbReference type="InterPro" id="IPR029056">
    <property type="entry name" value="Ribokinase-like"/>
</dbReference>
<keyword evidence="2" id="KW-0808">Transferase</keyword>
<sequence length="311" mass="32294">MDETPENDKRRGRLPEGPVAAQHCIVYTGRDMKILSFQSAVTFGHVGNSAALFALQRLGLDACPVDTVQFSNHPGHGAWRGRALPAEALGEMVDGLEGAGLLDAFGAVLSGYLGQAGTGDVVAGAVRRLRRLRPDALYLCDPVMGDEGRLYVDAGIPEIFARTLLPLADLATPNRFELGLLTGRSINDVADALAASHVLMAGGVKAVVTTSLPAGDGLIGCLAVDGQGAWLVRTPLLPFATPPNGGGDTLSALLLGHVLKGRALPEALSLAVSSLFGILEATRSRGGREMALVAGQDEIALPTTLFPPLPV</sequence>
<organism evidence="7 8">
    <name type="scientific">Paramagnetospirillum magneticum (strain ATCC 700264 / AMB-1)</name>
    <name type="common">Magnetospirillum magneticum</name>
    <dbReference type="NCBI Taxonomy" id="342108"/>
    <lineage>
        <taxon>Bacteria</taxon>
        <taxon>Pseudomonadati</taxon>
        <taxon>Pseudomonadota</taxon>
        <taxon>Alphaproteobacteria</taxon>
        <taxon>Rhodospirillales</taxon>
        <taxon>Magnetospirillaceae</taxon>
        <taxon>Paramagnetospirillum</taxon>
    </lineage>
</organism>
<feature type="domain" description="Pyridoxamine kinase/Phosphomethylpyrimidine kinase" evidence="6">
    <location>
        <begin position="111"/>
        <end position="273"/>
    </location>
</feature>
<dbReference type="Proteomes" id="UP000007058">
    <property type="component" value="Chromosome"/>
</dbReference>
<dbReference type="SUPFAM" id="SSF53613">
    <property type="entry name" value="Ribokinase-like"/>
    <property type="match status" value="1"/>
</dbReference>
<dbReference type="GO" id="GO:0005524">
    <property type="term" value="F:ATP binding"/>
    <property type="evidence" value="ECO:0007669"/>
    <property type="project" value="UniProtKB-KW"/>
</dbReference>
<dbReference type="PANTHER" id="PTHR10534">
    <property type="entry name" value="PYRIDOXAL KINASE"/>
    <property type="match status" value="1"/>
</dbReference>
<evidence type="ECO:0000313" key="8">
    <source>
        <dbReference type="Proteomes" id="UP000007058"/>
    </source>
</evidence>
<evidence type="ECO:0000256" key="5">
    <source>
        <dbReference type="ARBA" id="ARBA00022840"/>
    </source>
</evidence>
<dbReference type="PANTHER" id="PTHR10534:SF2">
    <property type="entry name" value="PYRIDOXAL KINASE"/>
    <property type="match status" value="1"/>
</dbReference>
<protein>
    <recommendedName>
        <fullName evidence="1">pyridoxal kinase</fullName>
        <ecNumber evidence="1">2.7.1.35</ecNumber>
    </recommendedName>
</protein>
<dbReference type="GO" id="GO:0005829">
    <property type="term" value="C:cytosol"/>
    <property type="evidence" value="ECO:0007669"/>
    <property type="project" value="TreeGrafter"/>
</dbReference>
<dbReference type="STRING" id="342108.amb3949"/>
<evidence type="ECO:0000259" key="6">
    <source>
        <dbReference type="Pfam" id="PF08543"/>
    </source>
</evidence>
<dbReference type="KEGG" id="mag:amb3949"/>
<keyword evidence="5" id="KW-0067">ATP-binding</keyword>
<keyword evidence="8" id="KW-1185">Reference proteome</keyword>
<evidence type="ECO:0000313" key="7">
    <source>
        <dbReference type="EMBL" id="BAE52752.1"/>
    </source>
</evidence>
<gene>
    <name evidence="7" type="ordered locus">amb3949</name>
</gene>
<dbReference type="InterPro" id="IPR004625">
    <property type="entry name" value="PyrdxlKinase"/>
</dbReference>
<dbReference type="HOGENOM" id="CLU_046496_3_1_5"/>
<evidence type="ECO:0000256" key="3">
    <source>
        <dbReference type="ARBA" id="ARBA00022741"/>
    </source>
</evidence>
<reference evidence="7 8" key="1">
    <citation type="journal article" date="2005" name="DNA Res.">
        <title>Complete genome sequence of the facultative anaerobic magnetotactic bacterium Magnetospirillum sp. strain AMB-1.</title>
        <authorList>
            <person name="Matsunaga T."/>
            <person name="Okamura Y."/>
            <person name="Fukuda Y."/>
            <person name="Wahyudi A.T."/>
            <person name="Murase Y."/>
            <person name="Takeyama H."/>
        </authorList>
    </citation>
    <scope>NUCLEOTIDE SEQUENCE [LARGE SCALE GENOMIC DNA]</scope>
    <source>
        <strain evidence="8">ATCC 700264 / AMB-1</strain>
    </source>
</reference>
<name>Q2W073_PARM1</name>
<keyword evidence="3" id="KW-0547">Nucleotide-binding</keyword>
<dbReference type="CDD" id="cd01173">
    <property type="entry name" value="pyridoxal_pyridoxamine_kinase"/>
    <property type="match status" value="1"/>
</dbReference>
<dbReference type="Gene3D" id="3.40.1190.20">
    <property type="match status" value="1"/>
</dbReference>
<evidence type="ECO:0000256" key="2">
    <source>
        <dbReference type="ARBA" id="ARBA00022679"/>
    </source>
</evidence>
<dbReference type="Pfam" id="PF08543">
    <property type="entry name" value="Phos_pyr_kin"/>
    <property type="match status" value="1"/>
</dbReference>
<dbReference type="InterPro" id="IPR013749">
    <property type="entry name" value="PM/HMP-P_kinase-1"/>
</dbReference>
<keyword evidence="4 7" id="KW-0418">Kinase</keyword>